<name>A0A194S402_RHOGW</name>
<evidence type="ECO:0000313" key="12">
    <source>
        <dbReference type="Proteomes" id="UP000053890"/>
    </source>
</evidence>
<protein>
    <submittedName>
        <fullName evidence="11">Uncharacterized protein</fullName>
    </submittedName>
</protein>
<dbReference type="GO" id="GO:0006506">
    <property type="term" value="P:GPI anchor biosynthetic process"/>
    <property type="evidence" value="ECO:0007669"/>
    <property type="project" value="UniProtKB-UniPathway"/>
</dbReference>
<evidence type="ECO:0000256" key="9">
    <source>
        <dbReference type="ARBA" id="ARBA00023180"/>
    </source>
</evidence>
<proteinExistence type="inferred from homology"/>
<dbReference type="GO" id="GO:0042765">
    <property type="term" value="C:GPI-anchor transamidase complex"/>
    <property type="evidence" value="ECO:0007669"/>
    <property type="project" value="InterPro"/>
</dbReference>
<evidence type="ECO:0000256" key="3">
    <source>
        <dbReference type="ARBA" id="ARBA00005316"/>
    </source>
</evidence>
<keyword evidence="6" id="KW-0256">Endoplasmic reticulum</keyword>
<keyword evidence="12" id="KW-1185">Reference proteome</keyword>
<dbReference type="UniPathway" id="UPA00196"/>
<comment type="similarity">
    <text evidence="3">Belongs to the PIGS family.</text>
</comment>
<evidence type="ECO:0000256" key="4">
    <source>
        <dbReference type="ARBA" id="ARBA00022502"/>
    </source>
</evidence>
<comment type="pathway">
    <text evidence="2">Glycolipid biosynthesis; glycosylphosphatidylinositol-anchor biosynthesis.</text>
</comment>
<dbReference type="RefSeq" id="XP_018271371.1">
    <property type="nucleotide sequence ID" value="XM_018412203.1"/>
</dbReference>
<dbReference type="PANTHER" id="PTHR21072:SF13">
    <property type="entry name" value="GPI TRANSAMIDASE COMPONENT PIG-S"/>
    <property type="match status" value="1"/>
</dbReference>
<gene>
    <name evidence="11" type="ORF">RHOBADRAFT_14433</name>
</gene>
<dbReference type="GeneID" id="28972652"/>
<comment type="subcellular location">
    <subcellularLocation>
        <location evidence="1">Endoplasmic reticulum membrane</location>
        <topology evidence="1">Multi-pass membrane protein</topology>
    </subcellularLocation>
</comment>
<evidence type="ECO:0000256" key="5">
    <source>
        <dbReference type="ARBA" id="ARBA00022692"/>
    </source>
</evidence>
<keyword evidence="7" id="KW-1133">Transmembrane helix</keyword>
<evidence type="ECO:0000256" key="8">
    <source>
        <dbReference type="ARBA" id="ARBA00023136"/>
    </source>
</evidence>
<dbReference type="OMA" id="YAPLAFE"/>
<organism evidence="11 12">
    <name type="scientific">Rhodotorula graminis (strain WP1)</name>
    <dbReference type="NCBI Taxonomy" id="578459"/>
    <lineage>
        <taxon>Eukaryota</taxon>
        <taxon>Fungi</taxon>
        <taxon>Dikarya</taxon>
        <taxon>Basidiomycota</taxon>
        <taxon>Pucciniomycotina</taxon>
        <taxon>Microbotryomycetes</taxon>
        <taxon>Sporidiobolales</taxon>
        <taxon>Sporidiobolaceae</taxon>
        <taxon>Rhodotorula</taxon>
    </lineage>
</organism>
<keyword evidence="5" id="KW-0812">Transmembrane</keyword>
<dbReference type="Pfam" id="PF10510">
    <property type="entry name" value="PIG-S"/>
    <property type="match status" value="1"/>
</dbReference>
<evidence type="ECO:0000256" key="10">
    <source>
        <dbReference type="SAM" id="MobiDB-lite"/>
    </source>
</evidence>
<dbReference type="PANTHER" id="PTHR21072">
    <property type="entry name" value="GPI TRANSAMIDASE COMPONENT PIG-S"/>
    <property type="match status" value="1"/>
</dbReference>
<evidence type="ECO:0000256" key="2">
    <source>
        <dbReference type="ARBA" id="ARBA00004687"/>
    </source>
</evidence>
<dbReference type="Proteomes" id="UP000053890">
    <property type="component" value="Unassembled WGS sequence"/>
</dbReference>
<dbReference type="AlphaFoldDB" id="A0A194S402"/>
<evidence type="ECO:0000256" key="7">
    <source>
        <dbReference type="ARBA" id="ARBA00022989"/>
    </source>
</evidence>
<evidence type="ECO:0000256" key="1">
    <source>
        <dbReference type="ARBA" id="ARBA00004477"/>
    </source>
</evidence>
<dbReference type="InterPro" id="IPR019540">
    <property type="entry name" value="PtdIno-glycan_biosynth_class_S"/>
</dbReference>
<keyword evidence="8" id="KW-0472">Membrane</keyword>
<keyword evidence="9" id="KW-0325">Glycoprotein</keyword>
<feature type="compositionally biased region" description="Low complexity" evidence="10">
    <location>
        <begin position="99"/>
        <end position="108"/>
    </location>
</feature>
<accession>A0A194S402</accession>
<dbReference type="OrthoDB" id="28748at2759"/>
<dbReference type="GO" id="GO:0016255">
    <property type="term" value="P:attachment of GPI anchor to protein"/>
    <property type="evidence" value="ECO:0007669"/>
    <property type="project" value="InterPro"/>
</dbReference>
<reference evidence="11 12" key="1">
    <citation type="journal article" date="2015" name="Front. Microbiol.">
        <title>Genome sequence of the plant growth promoting endophytic yeast Rhodotorula graminis WP1.</title>
        <authorList>
            <person name="Firrincieli A."/>
            <person name="Otillar R."/>
            <person name="Salamov A."/>
            <person name="Schmutz J."/>
            <person name="Khan Z."/>
            <person name="Redman R.S."/>
            <person name="Fleck N.D."/>
            <person name="Lindquist E."/>
            <person name="Grigoriev I.V."/>
            <person name="Doty S.L."/>
        </authorList>
    </citation>
    <scope>NUCLEOTIDE SEQUENCE [LARGE SCALE GENOMIC DNA]</scope>
    <source>
        <strain evidence="11 12">WP1</strain>
    </source>
</reference>
<sequence length="116" mass="12882">DSRVVKYSPHIKLVFSLLNQDSAAGGAVLSWNAHELLSRHIRPLLSSLAPLHNFTVETQVQYFAPLAVPVHREQGREGAHVEEHDLRAFVNNAAWNLGPSSPSPSLSSKTRMEYDD</sequence>
<feature type="region of interest" description="Disordered" evidence="10">
    <location>
        <begin position="94"/>
        <end position="116"/>
    </location>
</feature>
<dbReference type="STRING" id="578459.A0A194S402"/>
<dbReference type="EMBL" id="KQ474078">
    <property type="protein sequence ID" value="KPV75322.1"/>
    <property type="molecule type" value="Genomic_DNA"/>
</dbReference>
<evidence type="ECO:0000313" key="11">
    <source>
        <dbReference type="EMBL" id="KPV75322.1"/>
    </source>
</evidence>
<keyword evidence="4" id="KW-0337">GPI-anchor biosynthesis</keyword>
<feature type="non-terminal residue" evidence="11">
    <location>
        <position position="1"/>
    </location>
</feature>
<evidence type="ECO:0000256" key="6">
    <source>
        <dbReference type="ARBA" id="ARBA00022824"/>
    </source>
</evidence>